<accession>A0A1H6CSI2</accession>
<evidence type="ECO:0000313" key="2">
    <source>
        <dbReference type="Proteomes" id="UP000236731"/>
    </source>
</evidence>
<dbReference type="Proteomes" id="UP000236731">
    <property type="component" value="Unassembled WGS sequence"/>
</dbReference>
<proteinExistence type="predicted"/>
<keyword evidence="2" id="KW-1185">Reference proteome</keyword>
<name>A0A1H6CSI2_9SPHI</name>
<evidence type="ECO:0000313" key="1">
    <source>
        <dbReference type="EMBL" id="SEG75934.1"/>
    </source>
</evidence>
<protein>
    <submittedName>
        <fullName evidence="1">Uncharacterized protein</fullName>
    </submittedName>
</protein>
<reference evidence="2" key="1">
    <citation type="submission" date="2016-10" db="EMBL/GenBank/DDBJ databases">
        <authorList>
            <person name="Varghese N."/>
            <person name="Submissions S."/>
        </authorList>
    </citation>
    <scope>NUCLEOTIDE SEQUENCE [LARGE SCALE GENOMIC DNA]</scope>
    <source>
        <strain evidence="2">DSM 22361</strain>
    </source>
</reference>
<dbReference type="RefSeq" id="WP_103908018.1">
    <property type="nucleotide sequence ID" value="NZ_CP049246.1"/>
</dbReference>
<gene>
    <name evidence="1" type="ORF">SAMN05421877_11956</name>
</gene>
<dbReference type="AlphaFoldDB" id="A0A1H6CSI2"/>
<sequence>MSKLSVNLSFEVLNVEIIANVKVCDEIKQINIATMSYEDFEKNFCYDDGDEIKEKKSLKELVDDKVSKQSVVEFKAQSSPINLDMVKDRSARIQ</sequence>
<organism evidence="1 2">
    <name type="scientific">Sphingobacterium lactis</name>
    <dbReference type="NCBI Taxonomy" id="797291"/>
    <lineage>
        <taxon>Bacteria</taxon>
        <taxon>Pseudomonadati</taxon>
        <taxon>Bacteroidota</taxon>
        <taxon>Sphingobacteriia</taxon>
        <taxon>Sphingobacteriales</taxon>
        <taxon>Sphingobacteriaceae</taxon>
        <taxon>Sphingobacterium</taxon>
    </lineage>
</organism>
<dbReference type="EMBL" id="FNUT01000019">
    <property type="protein sequence ID" value="SEG75934.1"/>
    <property type="molecule type" value="Genomic_DNA"/>
</dbReference>